<protein>
    <recommendedName>
        <fullName evidence="1">RNase H type-1 domain-containing protein</fullName>
    </recommendedName>
</protein>
<name>A0AAV3NJ64_LITER</name>
<keyword evidence="3" id="KW-1185">Reference proteome</keyword>
<dbReference type="GO" id="GO:0004523">
    <property type="term" value="F:RNA-DNA hybrid ribonuclease activity"/>
    <property type="evidence" value="ECO:0007669"/>
    <property type="project" value="InterPro"/>
</dbReference>
<dbReference type="Pfam" id="PF13456">
    <property type="entry name" value="RVT_3"/>
    <property type="match status" value="1"/>
</dbReference>
<evidence type="ECO:0000313" key="3">
    <source>
        <dbReference type="Proteomes" id="UP001454036"/>
    </source>
</evidence>
<sequence>MEPPNTYKEVLRLVGRLVALRKFISRSGDRSLPFFKKIRQASKKPFEWDEECTKAFSELQDYLGLPKLLTRPEGAVSGPRDVDTSEIPPWKLYVDEAINEKEAGAGILIKGPNGEVFEYTLRFSFKATNNEAEYETMVTWLEIAQALEIKRLLVQGDSKIIIDQIRGDGGVKNENLGKYHVKALSLLPGFDYVIFAHIPQEQNGMPTTCLVWP</sequence>
<dbReference type="CDD" id="cd09279">
    <property type="entry name" value="RNase_HI_like"/>
    <property type="match status" value="1"/>
</dbReference>
<dbReference type="AlphaFoldDB" id="A0AAV3NJ64"/>
<comment type="caution">
    <text evidence="2">The sequence shown here is derived from an EMBL/GenBank/DDBJ whole genome shotgun (WGS) entry which is preliminary data.</text>
</comment>
<dbReference type="InterPro" id="IPR043502">
    <property type="entry name" value="DNA/RNA_pol_sf"/>
</dbReference>
<dbReference type="PANTHER" id="PTHR48475">
    <property type="entry name" value="RIBONUCLEASE H"/>
    <property type="match status" value="1"/>
</dbReference>
<dbReference type="InterPro" id="IPR002156">
    <property type="entry name" value="RNaseH_domain"/>
</dbReference>
<dbReference type="GO" id="GO:0003676">
    <property type="term" value="F:nucleic acid binding"/>
    <property type="evidence" value="ECO:0007669"/>
    <property type="project" value="InterPro"/>
</dbReference>
<dbReference type="InterPro" id="IPR036397">
    <property type="entry name" value="RNaseH_sf"/>
</dbReference>
<dbReference type="InterPro" id="IPR043128">
    <property type="entry name" value="Rev_trsase/Diguanyl_cyclase"/>
</dbReference>
<dbReference type="Proteomes" id="UP001454036">
    <property type="component" value="Unassembled WGS sequence"/>
</dbReference>
<feature type="domain" description="RNase H type-1" evidence="1">
    <location>
        <begin position="100"/>
        <end position="205"/>
    </location>
</feature>
<dbReference type="EMBL" id="BAABME010000049">
    <property type="protein sequence ID" value="GAA0138988.1"/>
    <property type="molecule type" value="Genomic_DNA"/>
</dbReference>
<gene>
    <name evidence="2" type="ORF">LIER_00624</name>
</gene>
<accession>A0AAV3NJ64</accession>
<dbReference type="SUPFAM" id="SSF56672">
    <property type="entry name" value="DNA/RNA polymerases"/>
    <property type="match status" value="1"/>
</dbReference>
<dbReference type="Gene3D" id="3.30.70.270">
    <property type="match status" value="1"/>
</dbReference>
<organism evidence="2 3">
    <name type="scientific">Lithospermum erythrorhizon</name>
    <name type="common">Purple gromwell</name>
    <name type="synonym">Lithospermum officinale var. erythrorhizon</name>
    <dbReference type="NCBI Taxonomy" id="34254"/>
    <lineage>
        <taxon>Eukaryota</taxon>
        <taxon>Viridiplantae</taxon>
        <taxon>Streptophyta</taxon>
        <taxon>Embryophyta</taxon>
        <taxon>Tracheophyta</taxon>
        <taxon>Spermatophyta</taxon>
        <taxon>Magnoliopsida</taxon>
        <taxon>eudicotyledons</taxon>
        <taxon>Gunneridae</taxon>
        <taxon>Pentapetalae</taxon>
        <taxon>asterids</taxon>
        <taxon>lamiids</taxon>
        <taxon>Boraginales</taxon>
        <taxon>Boraginaceae</taxon>
        <taxon>Boraginoideae</taxon>
        <taxon>Lithospermeae</taxon>
        <taxon>Lithospermum</taxon>
    </lineage>
</organism>
<dbReference type="PANTHER" id="PTHR48475:SF1">
    <property type="entry name" value="RNASE H TYPE-1 DOMAIN-CONTAINING PROTEIN"/>
    <property type="match status" value="1"/>
</dbReference>
<evidence type="ECO:0000313" key="2">
    <source>
        <dbReference type="EMBL" id="GAA0138988.1"/>
    </source>
</evidence>
<evidence type="ECO:0000259" key="1">
    <source>
        <dbReference type="Pfam" id="PF13456"/>
    </source>
</evidence>
<proteinExistence type="predicted"/>
<dbReference type="Gene3D" id="3.30.420.10">
    <property type="entry name" value="Ribonuclease H-like superfamily/Ribonuclease H"/>
    <property type="match status" value="1"/>
</dbReference>
<reference evidence="2 3" key="1">
    <citation type="submission" date="2024-01" db="EMBL/GenBank/DDBJ databases">
        <title>The complete chloroplast genome sequence of Lithospermum erythrorhizon: insights into the phylogenetic relationship among Boraginaceae species and the maternal lineages of purple gromwells.</title>
        <authorList>
            <person name="Okada T."/>
            <person name="Watanabe K."/>
        </authorList>
    </citation>
    <scope>NUCLEOTIDE SEQUENCE [LARGE SCALE GENOMIC DNA]</scope>
</reference>